<feature type="region of interest" description="Disordered" evidence="8">
    <location>
        <begin position="582"/>
        <end position="713"/>
    </location>
</feature>
<dbReference type="SUPFAM" id="SSF48371">
    <property type="entry name" value="ARM repeat"/>
    <property type="match status" value="1"/>
</dbReference>
<proteinExistence type="inferred from homology"/>
<dbReference type="InterPro" id="IPR034085">
    <property type="entry name" value="TOG"/>
</dbReference>
<keyword evidence="5" id="KW-0493">Microtubule</keyword>
<dbReference type="OrthoDB" id="46159at2759"/>
<comment type="subunit">
    <text evidence="3">Interacts with microtubules.</text>
</comment>
<dbReference type="InterPro" id="IPR011989">
    <property type="entry name" value="ARM-like"/>
</dbReference>
<dbReference type="EMBL" id="GL630006">
    <property type="protein sequence ID" value="EFW98616.1"/>
    <property type="molecule type" value="Genomic_DNA"/>
</dbReference>
<feature type="compositionally biased region" description="Polar residues" evidence="8">
    <location>
        <begin position="739"/>
        <end position="750"/>
    </location>
</feature>
<dbReference type="GO" id="GO:0005815">
    <property type="term" value="C:microtubule organizing center"/>
    <property type="evidence" value="ECO:0007669"/>
    <property type="project" value="TreeGrafter"/>
</dbReference>
<comment type="similarity">
    <text evidence="2">Belongs to the CLASP family.</text>
</comment>
<evidence type="ECO:0000256" key="8">
    <source>
        <dbReference type="SAM" id="MobiDB-lite"/>
    </source>
</evidence>
<reference evidence="10 11" key="1">
    <citation type="journal article" date="2011" name="Proc. Natl. Acad. Sci. U.S.A.">
        <title>Genome and transcriptome analyses of the mountain pine beetle-fungal symbiont Grosmannia clavigera, a lodgepole pine pathogen.</title>
        <authorList>
            <person name="DiGuistini S."/>
            <person name="Wang Y."/>
            <person name="Liao N.Y."/>
            <person name="Taylor G."/>
            <person name="Tanguay P."/>
            <person name="Feau N."/>
            <person name="Henrissat B."/>
            <person name="Chan S.K."/>
            <person name="Hesse-Orce U."/>
            <person name="Alamouti S.M."/>
            <person name="Tsui C.K.M."/>
            <person name="Docking R.T."/>
            <person name="Levasseur A."/>
            <person name="Haridas S."/>
            <person name="Robertson G."/>
            <person name="Birol I."/>
            <person name="Holt R.A."/>
            <person name="Marra M.A."/>
            <person name="Hamelin R.C."/>
            <person name="Hirst M."/>
            <person name="Jones S.J.M."/>
            <person name="Bohlmann J."/>
            <person name="Breuil C."/>
        </authorList>
    </citation>
    <scope>NUCLEOTIDE SEQUENCE [LARGE SCALE GENOMIC DNA]</scope>
    <source>
        <strain evidence="11">kw1407 / UAMH 11150</strain>
    </source>
</reference>
<dbReference type="Pfam" id="PF12348">
    <property type="entry name" value="CLASP_N"/>
    <property type="match status" value="2"/>
</dbReference>
<accession>F0XUI1</accession>
<dbReference type="AlphaFoldDB" id="F0XUI1"/>
<feature type="compositionally biased region" description="Polar residues" evidence="8">
    <location>
        <begin position="529"/>
        <end position="539"/>
    </location>
</feature>
<organism evidence="11">
    <name type="scientific">Grosmannia clavigera (strain kw1407 / UAMH 11150)</name>
    <name type="common">Blue stain fungus</name>
    <name type="synonym">Graphiocladiella clavigera</name>
    <dbReference type="NCBI Taxonomy" id="655863"/>
    <lineage>
        <taxon>Eukaryota</taxon>
        <taxon>Fungi</taxon>
        <taxon>Dikarya</taxon>
        <taxon>Ascomycota</taxon>
        <taxon>Pezizomycotina</taxon>
        <taxon>Sordariomycetes</taxon>
        <taxon>Sordariomycetidae</taxon>
        <taxon>Ophiostomatales</taxon>
        <taxon>Ophiostomataceae</taxon>
        <taxon>Leptographium</taxon>
    </lineage>
</organism>
<dbReference type="PANTHER" id="PTHR21567">
    <property type="entry name" value="CLASP"/>
    <property type="match status" value="1"/>
</dbReference>
<dbReference type="GO" id="GO:0051301">
    <property type="term" value="P:cell division"/>
    <property type="evidence" value="ECO:0007669"/>
    <property type="project" value="UniProtKB-KW"/>
</dbReference>
<evidence type="ECO:0000256" key="1">
    <source>
        <dbReference type="ARBA" id="ARBA00004186"/>
    </source>
</evidence>
<feature type="compositionally biased region" description="Low complexity" evidence="8">
    <location>
        <begin position="607"/>
        <end position="621"/>
    </location>
</feature>
<feature type="region of interest" description="Disordered" evidence="8">
    <location>
        <begin position="731"/>
        <end position="756"/>
    </location>
</feature>
<evidence type="ECO:0000256" key="5">
    <source>
        <dbReference type="ARBA" id="ARBA00022701"/>
    </source>
</evidence>
<evidence type="ECO:0000256" key="2">
    <source>
        <dbReference type="ARBA" id="ARBA00009549"/>
    </source>
</evidence>
<dbReference type="RefSeq" id="XP_014168099.1">
    <property type="nucleotide sequence ID" value="XM_014312624.1"/>
</dbReference>
<comment type="function">
    <text evidence="7">Microtubule binding protein that promotes the stabilization of dynamic microtubules. Required for mitotic spindle formation.</text>
</comment>
<keyword evidence="6" id="KW-0498">Mitosis</keyword>
<feature type="domain" description="TOG" evidence="9">
    <location>
        <begin position="3"/>
        <end position="236"/>
    </location>
</feature>
<sequence length="1167" mass="124636">MADKITLEQADQLQAILVADVSVDVKVQHVTAAKSSIKQHNVPDNVVGPLFEALRTASTSQHAALVNAGFTSVNHLLTRLSRQEPKLLIKEAARTLPLIIEKLGDLKEKYRSLAMQALTTLQHVAPLDVERFVRNTAMVGKNPRAKEASMQWLLQMHHDHGMPFRAYVPGLMELLEDADGMVRDAAKATVLDLFRSAPNAAKADLKKQLKIFKVRPAIEQAIVRELVPTSVSAAAAVDDVRPESLQPARPPLRSAVSVSNLSNFSASVSSTSGPPQSHDRPVTPSPETAGRAEPVEPSYVNTQRELDDMLRDMHAWFDGKETEQNWLKREESMTRLRRLIAGNATDFQEAFLTGVRSLLDGILKGVSSLRTSLSKEGCSLVQDLANIFGPGIDPMVELLLQTLIKLSAGTKKISSQQANATVDAIIAKVTYTNRIMQHVWAACQDKNVQPRTYAAGWVRTILNREARHKERFEHSGGLDLLEKCIKKGLIDPNPGVRERMRATFWAFSQFWPAKAEAIMSTLDATAQKLLQNDPNNPNSPKKGGSTATPVARTGLGLSKSTMGSAKPSLRETMLAKKKEALATRNLPTRPGSAMAQFSPVRTGSGSGSSSSAAAGAGSTSSLGRQRAEGGGGLSNAPVRPAKRRPELHARPATAGPYSVRTHEVTIEQSSPPERLRSRNAVTPKPLASSPKRTTGARPRMGHQATVSESNLVSPSRAAAAALSRATAANTANASAAARPQSSHMSVTPRSSPARPKSMVAVVLPGAGSSPIRFRGGGGAGTAAHSVGDENMVFAKVMDREASPPPLKVYEDPFSPDDQDMSKKALPLFSTTALEDKPINEDAANLVRLTDDNGTSSVTSMTAAVAAMGITHPNTGAGAATEDMRQGEQISISPEKLRQNTRLLDSGIARVKAQSLDVHGFRRLQGIIRDAGSIGGGSASSSGKTAAVLTDARFDSLLLGLFAYLEAPPTAATTAAGAMSGGTDKAQDVKAQILATIKLLLKKGRASFQPHVSRGLEALLASRTAYDARTHIVAGLELLADELVTLGDPSEIVLVLARGLSREDNGGTGLATSSHSLSMGLHVLKVLVDVRPAFRPTDAELGLLLTGLAQRCLESSESGVRMDAVQLCVAVHERVGDTRFWAALPGVKDDPRSLITYYIVKRQREVKG</sequence>
<dbReference type="InParanoid" id="F0XUI1"/>
<feature type="compositionally biased region" description="Polar residues" evidence="8">
    <location>
        <begin position="704"/>
        <end position="713"/>
    </location>
</feature>
<evidence type="ECO:0000256" key="6">
    <source>
        <dbReference type="ARBA" id="ARBA00022776"/>
    </source>
</evidence>
<dbReference type="GO" id="GO:1990023">
    <property type="term" value="C:mitotic spindle midzone"/>
    <property type="evidence" value="ECO:0007669"/>
    <property type="project" value="TreeGrafter"/>
</dbReference>
<dbReference type="HOGENOM" id="CLU_004060_0_0_1"/>
<dbReference type="GO" id="GO:0090307">
    <property type="term" value="P:mitotic spindle assembly"/>
    <property type="evidence" value="ECO:0007669"/>
    <property type="project" value="TreeGrafter"/>
</dbReference>
<keyword evidence="4" id="KW-0132">Cell division</keyword>
<protein>
    <submittedName>
        <fullName evidence="10">Protein stu1</fullName>
    </submittedName>
</protein>
<gene>
    <name evidence="10" type="ORF">CMQ_4468</name>
</gene>
<feature type="domain" description="TOG" evidence="9">
    <location>
        <begin position="298"/>
        <end position="535"/>
    </location>
</feature>
<evidence type="ECO:0000313" key="11">
    <source>
        <dbReference type="Proteomes" id="UP000007796"/>
    </source>
</evidence>
<dbReference type="GO" id="GO:0008017">
    <property type="term" value="F:microtubule binding"/>
    <property type="evidence" value="ECO:0007669"/>
    <property type="project" value="TreeGrafter"/>
</dbReference>
<dbReference type="SMART" id="SM01349">
    <property type="entry name" value="TOG"/>
    <property type="match status" value="2"/>
</dbReference>
<evidence type="ECO:0000256" key="3">
    <source>
        <dbReference type="ARBA" id="ARBA00011375"/>
    </source>
</evidence>
<dbReference type="GO" id="GO:0060172">
    <property type="term" value="P:astral microtubule depolymerization"/>
    <property type="evidence" value="ECO:0007669"/>
    <property type="project" value="TreeGrafter"/>
</dbReference>
<evidence type="ECO:0000256" key="7">
    <source>
        <dbReference type="ARBA" id="ARBA00024889"/>
    </source>
</evidence>
<dbReference type="eggNOG" id="ENOG502QT5T">
    <property type="taxonomic scope" value="Eukaryota"/>
</dbReference>
<dbReference type="PANTHER" id="PTHR21567:SF9">
    <property type="entry name" value="CLIP-ASSOCIATING PROTEIN"/>
    <property type="match status" value="1"/>
</dbReference>
<dbReference type="GO" id="GO:0005881">
    <property type="term" value="C:cytoplasmic microtubule"/>
    <property type="evidence" value="ECO:0007669"/>
    <property type="project" value="TreeGrafter"/>
</dbReference>
<dbReference type="STRING" id="655863.F0XUI1"/>
<evidence type="ECO:0000313" key="10">
    <source>
        <dbReference type="EMBL" id="EFW98616.1"/>
    </source>
</evidence>
<keyword evidence="11" id="KW-1185">Reference proteome</keyword>
<dbReference type="GO" id="GO:0005876">
    <property type="term" value="C:spindle microtubule"/>
    <property type="evidence" value="ECO:0007669"/>
    <property type="project" value="TreeGrafter"/>
</dbReference>
<feature type="region of interest" description="Disordered" evidence="8">
    <location>
        <begin position="529"/>
        <end position="569"/>
    </location>
</feature>
<dbReference type="InterPro" id="IPR024395">
    <property type="entry name" value="CLASP_N_dom"/>
</dbReference>
<dbReference type="GeneID" id="25977682"/>
<dbReference type="InterPro" id="IPR016024">
    <property type="entry name" value="ARM-type_fold"/>
</dbReference>
<evidence type="ECO:0000256" key="4">
    <source>
        <dbReference type="ARBA" id="ARBA00022618"/>
    </source>
</evidence>
<feature type="region of interest" description="Disordered" evidence="8">
    <location>
        <begin position="264"/>
        <end position="299"/>
    </location>
</feature>
<evidence type="ECO:0000259" key="9">
    <source>
        <dbReference type="SMART" id="SM01349"/>
    </source>
</evidence>
<name>F0XUI1_GROCL</name>
<keyword evidence="6" id="KW-0131">Cell cycle</keyword>
<dbReference type="Gene3D" id="1.25.10.10">
    <property type="entry name" value="Leucine-rich Repeat Variant"/>
    <property type="match status" value="3"/>
</dbReference>
<dbReference type="Proteomes" id="UP000007796">
    <property type="component" value="Unassembled WGS sequence"/>
</dbReference>
<comment type="subcellular location">
    <subcellularLocation>
        <location evidence="1">Cytoplasm</location>
        <location evidence="1">Cytoskeleton</location>
        <location evidence="1">Spindle</location>
    </subcellularLocation>
</comment>